<name>A0A0L0KMJ3_9ACTN</name>
<dbReference type="SUPFAM" id="SSF53335">
    <property type="entry name" value="S-adenosyl-L-methionine-dependent methyltransferases"/>
    <property type="match status" value="1"/>
</dbReference>
<comment type="caution">
    <text evidence="1">The sequence shown here is derived from an EMBL/GenBank/DDBJ whole genome shotgun (WGS) entry which is preliminary data.</text>
</comment>
<sequence length="273" mass="30474">MPDVQEPRTCPWCASQRLRTGRGYAECEECGHGFRETAEAVRGPLLTRALAMRTSRRRLLATAHAMTSFPEPESWLDVGTGYAEFPEAAKELFTYTSFDGVDTTPRVDRARSAGRVEEAHRELTSALDSRYDVVSVLHHLAHTPNPRAELSAALRTLRPGGHALLELPAPTPLNKWRTPQAHHLIPLENLRAELEAQGYEIIKTDRRGAHIPYDASTATALLLTHHIPPRMLPLTKPLLALATALDHTLAPLLRRTRFANTYRVIARRRKGVA</sequence>
<protein>
    <submittedName>
        <fullName evidence="1">Uncharacterized protein</fullName>
    </submittedName>
</protein>
<dbReference type="AlphaFoldDB" id="A0A0L0KMJ3"/>
<dbReference type="PATRIC" id="fig|42234.21.peg.1283"/>
<dbReference type="Pfam" id="PF13489">
    <property type="entry name" value="Methyltransf_23"/>
    <property type="match status" value="1"/>
</dbReference>
<dbReference type="OrthoDB" id="3779937at2"/>
<dbReference type="Gene3D" id="3.40.50.150">
    <property type="entry name" value="Vaccinia Virus protein VP39"/>
    <property type="match status" value="1"/>
</dbReference>
<evidence type="ECO:0000313" key="2">
    <source>
        <dbReference type="Proteomes" id="UP000037151"/>
    </source>
</evidence>
<dbReference type="EMBL" id="JPPY01000039">
    <property type="protein sequence ID" value="KND38789.1"/>
    <property type="molecule type" value="Genomic_DNA"/>
</dbReference>
<gene>
    <name evidence="1" type="ORF">IQ63_06235</name>
</gene>
<proteinExistence type="predicted"/>
<organism evidence="1 2">
    <name type="scientific">Streptomyces acidiscabies</name>
    <dbReference type="NCBI Taxonomy" id="42234"/>
    <lineage>
        <taxon>Bacteria</taxon>
        <taxon>Bacillati</taxon>
        <taxon>Actinomycetota</taxon>
        <taxon>Actinomycetes</taxon>
        <taxon>Kitasatosporales</taxon>
        <taxon>Streptomycetaceae</taxon>
        <taxon>Streptomyces</taxon>
    </lineage>
</organism>
<accession>A0A0L0KMJ3</accession>
<reference evidence="2" key="1">
    <citation type="submission" date="2014-07" db="EMBL/GenBank/DDBJ databases">
        <title>Genome sequencing of plant-pathogenic Streptomyces species.</title>
        <authorList>
            <person name="Harrison J."/>
            <person name="Sapp M."/>
            <person name="Thwaites R."/>
            <person name="Studholme D.J."/>
        </authorList>
    </citation>
    <scope>NUCLEOTIDE SEQUENCE [LARGE SCALE GENOMIC DNA]</scope>
    <source>
        <strain evidence="2">NCPPB 4445</strain>
    </source>
</reference>
<dbReference type="Proteomes" id="UP000037151">
    <property type="component" value="Unassembled WGS sequence"/>
</dbReference>
<dbReference type="CDD" id="cd02440">
    <property type="entry name" value="AdoMet_MTases"/>
    <property type="match status" value="1"/>
</dbReference>
<dbReference type="InterPro" id="IPR029063">
    <property type="entry name" value="SAM-dependent_MTases_sf"/>
</dbReference>
<dbReference type="RefSeq" id="WP_050369753.1">
    <property type="nucleotide sequence ID" value="NZ_KQ257806.1"/>
</dbReference>
<evidence type="ECO:0000313" key="1">
    <source>
        <dbReference type="EMBL" id="KND38789.1"/>
    </source>
</evidence>